<evidence type="ECO:0000313" key="2">
    <source>
        <dbReference type="WBParaSite" id="PS1159_v2.g7447.t1"/>
    </source>
</evidence>
<protein>
    <submittedName>
        <fullName evidence="2">Uncharacterized protein</fullName>
    </submittedName>
</protein>
<accession>A0AC35GPJ8</accession>
<dbReference type="WBParaSite" id="PS1159_v2.g7447.t1">
    <property type="protein sequence ID" value="PS1159_v2.g7447.t1"/>
    <property type="gene ID" value="PS1159_v2.g7447"/>
</dbReference>
<sequence length="352" mass="39180">MLNSSSFSHNDNPKYIQADALTDLSFIKWTSYLNCSNTNLFITASHVSDFIDLYGFDKCGYADKNGSNVKRITKFKALARISAISDAKNGIVAYGCNNGKYGLLEVKSKSNNENLTATGKLRSVDDSYITSINLKDNYLFIGTQNGKLATENTNHSGSKKILTENEIPIKALHAVSAHLCLAGHDCGTVSLWDLRNRQENVLNYSIKKNCRSSYKTIGNVKACHLKDEYLAIIGTSLGNVKFIDMRYATQKYPCVLKVSQKAITSVRFAETSHNIAFATCFDGFVEIRNDALTSLWFNDSELDVPPWLKGNHYDKLKTSWSRQVKDIVALDTQEDDKIIMGTNGGDLCFILP</sequence>
<organism evidence="1 2">
    <name type="scientific">Panagrolaimus sp. PS1159</name>
    <dbReference type="NCBI Taxonomy" id="55785"/>
    <lineage>
        <taxon>Eukaryota</taxon>
        <taxon>Metazoa</taxon>
        <taxon>Ecdysozoa</taxon>
        <taxon>Nematoda</taxon>
        <taxon>Chromadorea</taxon>
        <taxon>Rhabditida</taxon>
        <taxon>Tylenchina</taxon>
        <taxon>Panagrolaimomorpha</taxon>
        <taxon>Panagrolaimoidea</taxon>
        <taxon>Panagrolaimidae</taxon>
        <taxon>Panagrolaimus</taxon>
    </lineage>
</organism>
<proteinExistence type="predicted"/>
<name>A0AC35GPJ8_9BILA</name>
<evidence type="ECO:0000313" key="1">
    <source>
        <dbReference type="Proteomes" id="UP000887580"/>
    </source>
</evidence>
<dbReference type="Proteomes" id="UP000887580">
    <property type="component" value="Unplaced"/>
</dbReference>
<reference evidence="2" key="1">
    <citation type="submission" date="2022-11" db="UniProtKB">
        <authorList>
            <consortium name="WormBaseParasite"/>
        </authorList>
    </citation>
    <scope>IDENTIFICATION</scope>
</reference>